<name>A0A8X6TIK5_NEPPI</name>
<accession>A0A8X6TIK5</accession>
<comment type="caution">
    <text evidence="2">The sequence shown here is derived from an EMBL/GenBank/DDBJ whole genome shotgun (WGS) entry which is preliminary data.</text>
</comment>
<keyword evidence="3" id="KW-1185">Reference proteome</keyword>
<proteinExistence type="predicted"/>
<evidence type="ECO:0000256" key="1">
    <source>
        <dbReference type="SAM" id="MobiDB-lite"/>
    </source>
</evidence>
<gene>
    <name evidence="2" type="ORF">NPIL_151031</name>
</gene>
<organism evidence="2 3">
    <name type="scientific">Nephila pilipes</name>
    <name type="common">Giant wood spider</name>
    <name type="synonym">Nephila maculata</name>
    <dbReference type="NCBI Taxonomy" id="299642"/>
    <lineage>
        <taxon>Eukaryota</taxon>
        <taxon>Metazoa</taxon>
        <taxon>Ecdysozoa</taxon>
        <taxon>Arthropoda</taxon>
        <taxon>Chelicerata</taxon>
        <taxon>Arachnida</taxon>
        <taxon>Araneae</taxon>
        <taxon>Araneomorphae</taxon>
        <taxon>Entelegynae</taxon>
        <taxon>Araneoidea</taxon>
        <taxon>Nephilidae</taxon>
        <taxon>Nephila</taxon>
    </lineage>
</organism>
<evidence type="ECO:0000313" key="3">
    <source>
        <dbReference type="Proteomes" id="UP000887013"/>
    </source>
</evidence>
<dbReference type="Proteomes" id="UP000887013">
    <property type="component" value="Unassembled WGS sequence"/>
</dbReference>
<protein>
    <submittedName>
        <fullName evidence="2">Uncharacterized protein</fullName>
    </submittedName>
</protein>
<sequence>MSSSTLSGEQAEFQTTSRKSVHNTISNGCQAIVLGARITEHNKGRKAPNAPASKLATATAAPAYGLQKNYGKFVAGMPVSGKRHAAA</sequence>
<dbReference type="AlphaFoldDB" id="A0A8X6TIK5"/>
<dbReference type="EMBL" id="BMAW01009368">
    <property type="protein sequence ID" value="GFT13493.1"/>
    <property type="molecule type" value="Genomic_DNA"/>
</dbReference>
<evidence type="ECO:0000313" key="2">
    <source>
        <dbReference type="EMBL" id="GFT13493.1"/>
    </source>
</evidence>
<reference evidence="2" key="1">
    <citation type="submission" date="2020-08" db="EMBL/GenBank/DDBJ databases">
        <title>Multicomponent nature underlies the extraordinary mechanical properties of spider dragline silk.</title>
        <authorList>
            <person name="Kono N."/>
            <person name="Nakamura H."/>
            <person name="Mori M."/>
            <person name="Yoshida Y."/>
            <person name="Ohtoshi R."/>
            <person name="Malay A.D."/>
            <person name="Moran D.A.P."/>
            <person name="Tomita M."/>
            <person name="Numata K."/>
            <person name="Arakawa K."/>
        </authorList>
    </citation>
    <scope>NUCLEOTIDE SEQUENCE</scope>
</reference>
<feature type="region of interest" description="Disordered" evidence="1">
    <location>
        <begin position="1"/>
        <end position="20"/>
    </location>
</feature>